<dbReference type="EC" id="3.6.4.12" evidence="1"/>
<feature type="domain" description="MCM C-terminal AAA(+) ATPase" evidence="6">
    <location>
        <begin position="268"/>
        <end position="477"/>
    </location>
</feature>
<protein>
    <recommendedName>
        <fullName evidence="1">DNA helicase</fullName>
        <ecNumber evidence="1">3.6.4.12</ecNumber>
    </recommendedName>
</protein>
<dbReference type="SMART" id="SM00350">
    <property type="entry name" value="MCM"/>
    <property type="match status" value="1"/>
</dbReference>
<organism evidence="7 8">
    <name type="scientific">Durusdinium trenchii</name>
    <dbReference type="NCBI Taxonomy" id="1381693"/>
    <lineage>
        <taxon>Eukaryota</taxon>
        <taxon>Sar</taxon>
        <taxon>Alveolata</taxon>
        <taxon>Dinophyceae</taxon>
        <taxon>Suessiales</taxon>
        <taxon>Symbiodiniaceae</taxon>
        <taxon>Durusdinium</taxon>
    </lineage>
</organism>
<proteinExistence type="inferred from homology"/>
<dbReference type="InterPro" id="IPR041562">
    <property type="entry name" value="MCM_lid"/>
</dbReference>
<evidence type="ECO:0000313" key="7">
    <source>
        <dbReference type="EMBL" id="CAK9050814.1"/>
    </source>
</evidence>
<dbReference type="Gene3D" id="2.40.50.140">
    <property type="entry name" value="Nucleic acid-binding proteins"/>
    <property type="match status" value="1"/>
</dbReference>
<evidence type="ECO:0000313" key="8">
    <source>
        <dbReference type="Proteomes" id="UP001642484"/>
    </source>
</evidence>
<name>A0ABP0ML43_9DINO</name>
<gene>
    <name evidence="7" type="ORF">CCMP2556_LOCUS25871</name>
</gene>
<dbReference type="PRINTS" id="PR01657">
    <property type="entry name" value="MCMFAMILY"/>
</dbReference>
<dbReference type="PANTHER" id="PTHR11630">
    <property type="entry name" value="DNA REPLICATION LICENSING FACTOR MCM FAMILY MEMBER"/>
    <property type="match status" value="1"/>
</dbReference>
<dbReference type="InterPro" id="IPR033762">
    <property type="entry name" value="MCM_OB"/>
</dbReference>
<keyword evidence="4 5" id="KW-0238">DNA-binding</keyword>
<evidence type="ECO:0000256" key="4">
    <source>
        <dbReference type="ARBA" id="ARBA00023125"/>
    </source>
</evidence>
<evidence type="ECO:0000259" key="6">
    <source>
        <dbReference type="PROSITE" id="PS50051"/>
    </source>
</evidence>
<evidence type="ECO:0000256" key="2">
    <source>
        <dbReference type="ARBA" id="ARBA00022741"/>
    </source>
</evidence>
<dbReference type="Pfam" id="PF17207">
    <property type="entry name" value="MCM_OB"/>
    <property type="match status" value="1"/>
</dbReference>
<dbReference type="Pfam" id="PF00493">
    <property type="entry name" value="MCM"/>
    <property type="match status" value="1"/>
</dbReference>
<dbReference type="PROSITE" id="PS50051">
    <property type="entry name" value="MCM_2"/>
    <property type="match status" value="1"/>
</dbReference>
<dbReference type="InterPro" id="IPR031327">
    <property type="entry name" value="MCM"/>
</dbReference>
<comment type="caution">
    <text evidence="7">The sequence shown here is derived from an EMBL/GenBank/DDBJ whole genome shotgun (WGS) entry which is preliminary data.</text>
</comment>
<dbReference type="SUPFAM" id="SSF52540">
    <property type="entry name" value="P-loop containing nucleoside triphosphate hydrolases"/>
    <property type="match status" value="1"/>
</dbReference>
<dbReference type="PROSITE" id="PS00847">
    <property type="entry name" value="MCM_1"/>
    <property type="match status" value="1"/>
</dbReference>
<sequence>MFRHVHRTTSLRPLQPPNTSALQVCDALQPARDGGYRAEGAAKARDAVQCWRERLSKQKEQQGGALPKDCGVPAKLKNPWDIRQIRAESVGALIQLDCLVVNLSQVKPKVEVVTYHCETCGSEIFQSVEGENYTPPKECPSQKCRDNKQSGNLRCNIRTSAFTKHQEMKVQEMSDHVPQGGVPRSISVLLEGDLTRQVLAGDAITLTGVYYPHSLPYFQKMKMRTPTTQRMFIEAHHIQKHKKGYSETAVDEDVMEHKIQEALQHSGLYEHAAKSIAPEIFGHEDVKKALLLVLIGSYTKQMQDGLKIRGDIHTLMMGDPGVAKSQLLKQVCAIAPRSVYTTGKGSTGVGLTATVNRDNATGEVTLEGGSLVLADMGVCCIDEFDKMEEGDRTAIHEVMEQQTVSIAKAGITTTLNCRTTILAAANPVYGRYNPYKSPVVPWENIDLPAALLSRFDLVFLLLDTVDCDKDKQLAEHVTKVHSAYEKKEIEGGMELEDSDVLGLGFKPYNHKFMRAFVRKARSYEPVLDDALRNDIADAYVAMRAMADDMGDDEKRDGIQEKKSYTTPRTLLAIMRLSQAHARARFSNRVERQDFDEAMRLMKASKDERRTRRTILADLSRRDSVKDGWVDVTHVVSMAGHKALTKELVMEGIESWQSLGVATCLRSKLRDLGGRRKDGAPCRWCLTSPEFDGVS</sequence>
<keyword evidence="3 5" id="KW-0067">ATP-binding</keyword>
<dbReference type="InterPro" id="IPR018525">
    <property type="entry name" value="MCM_CS"/>
</dbReference>
<dbReference type="SUPFAM" id="SSF50249">
    <property type="entry name" value="Nucleic acid-binding proteins"/>
    <property type="match status" value="1"/>
</dbReference>
<keyword evidence="2 5" id="KW-0547">Nucleotide-binding</keyword>
<evidence type="ECO:0000256" key="3">
    <source>
        <dbReference type="ARBA" id="ARBA00022840"/>
    </source>
</evidence>
<dbReference type="InterPro" id="IPR012340">
    <property type="entry name" value="NA-bd_OB-fold"/>
</dbReference>
<comment type="similarity">
    <text evidence="5">Belongs to the MCM family.</text>
</comment>
<dbReference type="Gene3D" id="3.40.50.300">
    <property type="entry name" value="P-loop containing nucleotide triphosphate hydrolases"/>
    <property type="match status" value="1"/>
</dbReference>
<dbReference type="InterPro" id="IPR027417">
    <property type="entry name" value="P-loop_NTPase"/>
</dbReference>
<dbReference type="Pfam" id="PF17855">
    <property type="entry name" value="MCM_lid"/>
    <property type="match status" value="1"/>
</dbReference>
<evidence type="ECO:0000256" key="5">
    <source>
        <dbReference type="RuleBase" id="RU004070"/>
    </source>
</evidence>
<keyword evidence="8" id="KW-1185">Reference proteome</keyword>
<accession>A0ABP0ML43</accession>
<dbReference type="PANTHER" id="PTHR11630:SF26">
    <property type="entry name" value="DNA REPLICATION LICENSING FACTOR MCM7"/>
    <property type="match status" value="1"/>
</dbReference>
<evidence type="ECO:0000256" key="1">
    <source>
        <dbReference type="ARBA" id="ARBA00012551"/>
    </source>
</evidence>
<dbReference type="EMBL" id="CAXAMN010017591">
    <property type="protein sequence ID" value="CAK9050814.1"/>
    <property type="molecule type" value="Genomic_DNA"/>
</dbReference>
<reference evidence="7 8" key="1">
    <citation type="submission" date="2024-02" db="EMBL/GenBank/DDBJ databases">
        <authorList>
            <person name="Chen Y."/>
            <person name="Shah S."/>
            <person name="Dougan E. K."/>
            <person name="Thang M."/>
            <person name="Chan C."/>
        </authorList>
    </citation>
    <scope>NUCLEOTIDE SEQUENCE [LARGE SCALE GENOMIC DNA]</scope>
</reference>
<dbReference type="Proteomes" id="UP001642484">
    <property type="component" value="Unassembled WGS sequence"/>
</dbReference>
<dbReference type="InterPro" id="IPR001208">
    <property type="entry name" value="MCM_dom"/>
</dbReference>
<dbReference type="Gene3D" id="2.20.28.10">
    <property type="match status" value="1"/>
</dbReference>